<evidence type="ECO:0000313" key="4">
    <source>
        <dbReference type="Proteomes" id="UP000325466"/>
    </source>
</evidence>
<feature type="transmembrane region" description="Helical" evidence="1">
    <location>
        <begin position="12"/>
        <end position="35"/>
    </location>
</feature>
<dbReference type="Pfam" id="PF09851">
    <property type="entry name" value="SHOCT"/>
    <property type="match status" value="1"/>
</dbReference>
<dbReference type="Proteomes" id="UP000325466">
    <property type="component" value="Unassembled WGS sequence"/>
</dbReference>
<accession>A0ABQ0YJ98</accession>
<name>A0ABQ0YJ98_9NOCA</name>
<protein>
    <recommendedName>
        <fullName evidence="2">SHOCT domain-containing protein</fullName>
    </recommendedName>
</protein>
<gene>
    <name evidence="3" type="ORF">RAJCM14343_1808</name>
</gene>
<keyword evidence="4" id="KW-1185">Reference proteome</keyword>
<comment type="caution">
    <text evidence="3">The sequence shown here is derived from an EMBL/GenBank/DDBJ whole genome shotgun (WGS) entry which is preliminary data.</text>
</comment>
<organism evidence="3 4">
    <name type="scientific">Rhodococcus aetherivorans</name>
    <dbReference type="NCBI Taxonomy" id="191292"/>
    <lineage>
        <taxon>Bacteria</taxon>
        <taxon>Bacillati</taxon>
        <taxon>Actinomycetota</taxon>
        <taxon>Actinomycetes</taxon>
        <taxon>Mycobacteriales</taxon>
        <taxon>Nocardiaceae</taxon>
        <taxon>Rhodococcus</taxon>
    </lineage>
</organism>
<feature type="domain" description="SHOCT" evidence="2">
    <location>
        <begin position="49"/>
        <end position="75"/>
    </location>
</feature>
<evidence type="ECO:0000259" key="2">
    <source>
        <dbReference type="Pfam" id="PF09851"/>
    </source>
</evidence>
<proteinExistence type="predicted"/>
<evidence type="ECO:0000256" key="1">
    <source>
        <dbReference type="SAM" id="Phobius"/>
    </source>
</evidence>
<dbReference type="InterPro" id="IPR018649">
    <property type="entry name" value="SHOCT"/>
</dbReference>
<sequence>MMWGSGAVGWAGWMVMALTMIGFWALVAFGIAALFRTGHRTGTPPPPADPLRVLDDRFARGEIDADEYQARRRALRPYR</sequence>
<evidence type="ECO:0000313" key="3">
    <source>
        <dbReference type="EMBL" id="GES36556.1"/>
    </source>
</evidence>
<dbReference type="EMBL" id="BLAH01000072">
    <property type="protein sequence ID" value="GES36556.1"/>
    <property type="molecule type" value="Genomic_DNA"/>
</dbReference>
<keyword evidence="1" id="KW-0812">Transmembrane</keyword>
<reference evidence="3 4" key="1">
    <citation type="journal article" date="2018" name="Biodegradation">
        <title>1,4-Dioxane degradation characteristics of Rhodococcus aetherivorans JCM 14343.</title>
        <authorList>
            <person name="Inoue D."/>
            <person name="Tsunoda T."/>
            <person name="Yamamoto N."/>
            <person name="Ike M."/>
            <person name="Sei K."/>
        </authorList>
    </citation>
    <scope>NUCLEOTIDE SEQUENCE [LARGE SCALE GENOMIC DNA]</scope>
    <source>
        <strain evidence="3 4">JCM 14343</strain>
    </source>
</reference>
<keyword evidence="1" id="KW-1133">Transmembrane helix</keyword>
<keyword evidence="1" id="KW-0472">Membrane</keyword>